<dbReference type="PANTHER" id="PTHR34427:SF10">
    <property type="entry name" value="DUF4283 DOMAIN-CONTAINING PROTEIN"/>
    <property type="match status" value="1"/>
</dbReference>
<dbReference type="Proteomes" id="UP001234989">
    <property type="component" value="Chromosome 7"/>
</dbReference>
<evidence type="ECO:0008006" key="3">
    <source>
        <dbReference type="Google" id="ProtNLM"/>
    </source>
</evidence>
<keyword evidence="2" id="KW-1185">Reference proteome</keyword>
<dbReference type="AlphaFoldDB" id="A0AAF0ZCV8"/>
<name>A0AAF0ZCV8_SOLVR</name>
<accession>A0AAF0ZCV8</accession>
<sequence length="448" mass="51726">METLYADGNVRTTLLSFRLGTITNLVAIDHVVRGDWFWKSYKFSLQWWSPTSNPIFERPNQVWIRVVGLPLHLWSRKVFREIRNLCGGWIRTKEETKLRNHLKWVRLKVQGDGESILSTVELTYEDLTFKVQIWVETLARVISDKWRQIPINTQRSEEVSSQKGEDNLLGFTEVTGHVGSSLQARIKNSPGSLPVSMLLTIEKKEKKSGGRGGHKNSEEDNLMLQKEFDDQELWESVKICAGDKAPGTNGAKELIDFSLIGSVYKIISKLLTERLKKNQKQAPRILCKLDIQKAYDHLNWQFLWETLDKRGLPYRLLLCLKRLKARTLGRRIGDLPTTYLGMPLGANNRSLALIANKQVGGQGVRNLKTQNQCLLMKWLWRLASNEQALWKEVIQAKYEMEDHWSTSMVTNTYGLGRTIRYLWPKLRGNCKIKIGNGVKVSFWEDSWL</sequence>
<evidence type="ECO:0000313" key="2">
    <source>
        <dbReference type="Proteomes" id="UP001234989"/>
    </source>
</evidence>
<evidence type="ECO:0000313" key="1">
    <source>
        <dbReference type="EMBL" id="WMV37516.1"/>
    </source>
</evidence>
<proteinExistence type="predicted"/>
<organism evidence="1 2">
    <name type="scientific">Solanum verrucosum</name>
    <dbReference type="NCBI Taxonomy" id="315347"/>
    <lineage>
        <taxon>Eukaryota</taxon>
        <taxon>Viridiplantae</taxon>
        <taxon>Streptophyta</taxon>
        <taxon>Embryophyta</taxon>
        <taxon>Tracheophyta</taxon>
        <taxon>Spermatophyta</taxon>
        <taxon>Magnoliopsida</taxon>
        <taxon>eudicotyledons</taxon>
        <taxon>Gunneridae</taxon>
        <taxon>Pentapetalae</taxon>
        <taxon>asterids</taxon>
        <taxon>lamiids</taxon>
        <taxon>Solanales</taxon>
        <taxon>Solanaceae</taxon>
        <taxon>Solanoideae</taxon>
        <taxon>Solaneae</taxon>
        <taxon>Solanum</taxon>
    </lineage>
</organism>
<dbReference type="PANTHER" id="PTHR34427">
    <property type="entry name" value="DUF4283 DOMAIN PROTEIN"/>
    <property type="match status" value="1"/>
</dbReference>
<dbReference type="EMBL" id="CP133618">
    <property type="protein sequence ID" value="WMV37516.1"/>
    <property type="molecule type" value="Genomic_DNA"/>
</dbReference>
<gene>
    <name evidence="1" type="ORF">MTR67_030901</name>
</gene>
<protein>
    <recommendedName>
        <fullName evidence="3">DUF4283 domain-containing protein</fullName>
    </recommendedName>
</protein>
<reference evidence="1" key="1">
    <citation type="submission" date="2023-08" db="EMBL/GenBank/DDBJ databases">
        <title>A de novo genome assembly of Solanum verrucosum Schlechtendal, a Mexican diploid species geographically isolated from the other diploid A-genome species in potato relatives.</title>
        <authorList>
            <person name="Hosaka K."/>
        </authorList>
    </citation>
    <scope>NUCLEOTIDE SEQUENCE</scope>
    <source>
        <tissue evidence="1">Young leaves</tissue>
    </source>
</reference>